<feature type="transmembrane region" description="Helical" evidence="3">
    <location>
        <begin position="44"/>
        <end position="61"/>
    </location>
</feature>
<keyword evidence="3" id="KW-0472">Membrane</keyword>
<dbReference type="Pfam" id="PF00746">
    <property type="entry name" value="Gram_pos_anchor"/>
    <property type="match status" value="1"/>
</dbReference>
<feature type="compositionally biased region" description="Basic and acidic residues" evidence="2">
    <location>
        <begin position="21"/>
        <end position="31"/>
    </location>
</feature>
<comment type="caution">
    <text evidence="5">The sequence shown here is derived from an EMBL/GenBank/DDBJ whole genome shotgun (WGS) entry which is preliminary data.</text>
</comment>
<evidence type="ECO:0000256" key="3">
    <source>
        <dbReference type="SAM" id="Phobius"/>
    </source>
</evidence>
<keyword evidence="3" id="KW-1133">Transmembrane helix</keyword>
<sequence>NAEQGNTGGTDKDAKVNTNDDETKTDVKNDTELPETGLSNEYDYTTTVFGSIALISSLLLLRRQRKESK</sequence>
<accession>W1Y464</accession>
<protein>
    <submittedName>
        <fullName evidence="5">Collagen family triple helix repeat protein</fullName>
    </submittedName>
</protein>
<name>W1Y464_9ZZZZ</name>
<evidence type="ECO:0000256" key="1">
    <source>
        <dbReference type="ARBA" id="ARBA00022525"/>
    </source>
</evidence>
<dbReference type="InterPro" id="IPR019931">
    <property type="entry name" value="LPXTG_anchor"/>
</dbReference>
<evidence type="ECO:0000259" key="4">
    <source>
        <dbReference type="PROSITE" id="PS50847"/>
    </source>
</evidence>
<feature type="domain" description="Gram-positive cocci surface proteins LPxTG" evidence="4">
    <location>
        <begin position="33"/>
        <end position="69"/>
    </location>
</feature>
<evidence type="ECO:0000313" key="5">
    <source>
        <dbReference type="EMBL" id="ETJ37333.1"/>
    </source>
</evidence>
<keyword evidence="1" id="KW-0964">Secreted</keyword>
<evidence type="ECO:0000256" key="2">
    <source>
        <dbReference type="SAM" id="MobiDB-lite"/>
    </source>
</evidence>
<keyword evidence="3" id="KW-0812">Transmembrane</keyword>
<organism evidence="5">
    <name type="scientific">human gut metagenome</name>
    <dbReference type="NCBI Taxonomy" id="408170"/>
    <lineage>
        <taxon>unclassified sequences</taxon>
        <taxon>metagenomes</taxon>
        <taxon>organismal metagenomes</taxon>
    </lineage>
</organism>
<dbReference type="EMBL" id="AZMM01008449">
    <property type="protein sequence ID" value="ETJ37333.1"/>
    <property type="molecule type" value="Genomic_DNA"/>
</dbReference>
<feature type="region of interest" description="Disordered" evidence="2">
    <location>
        <begin position="1"/>
        <end position="38"/>
    </location>
</feature>
<dbReference type="GO" id="GO:0005581">
    <property type="term" value="C:collagen trimer"/>
    <property type="evidence" value="ECO:0007669"/>
    <property type="project" value="UniProtKB-KW"/>
</dbReference>
<proteinExistence type="predicted"/>
<dbReference type="PROSITE" id="PS50847">
    <property type="entry name" value="GRAM_POS_ANCHORING"/>
    <property type="match status" value="1"/>
</dbReference>
<reference evidence="5" key="1">
    <citation type="submission" date="2013-12" db="EMBL/GenBank/DDBJ databases">
        <title>A Varibaculum cambriense genome reconstructed from a premature infant gut community with otherwise low bacterial novelty that shifts toward anaerobic metabolism during the third week of life.</title>
        <authorList>
            <person name="Brown C.T."/>
            <person name="Sharon I."/>
            <person name="Thomas B.C."/>
            <person name="Castelle C.J."/>
            <person name="Morowitz M.J."/>
            <person name="Banfield J.F."/>
        </authorList>
    </citation>
    <scope>NUCLEOTIDE SEQUENCE</scope>
</reference>
<keyword evidence="5" id="KW-0176">Collagen</keyword>
<gene>
    <name evidence="5" type="ORF">Q604_UNBC08449G0001</name>
</gene>
<dbReference type="AlphaFoldDB" id="W1Y464"/>
<dbReference type="NCBIfam" id="TIGR01167">
    <property type="entry name" value="LPXTG_anchor"/>
    <property type="match status" value="1"/>
</dbReference>
<feature type="non-terminal residue" evidence="5">
    <location>
        <position position="1"/>
    </location>
</feature>